<name>A0A7W3FP60_9GAMM</name>
<protein>
    <recommendedName>
        <fullName evidence="4">Transmembrane protein</fullName>
    </recommendedName>
</protein>
<accession>A0A7W3FP60</accession>
<proteinExistence type="predicted"/>
<sequence length="276" mass="30402">MSEKKTEAAVIKELIGIFEKMASPSTLPREKKVPDWVHASERWILRVYIAVTIGYILLAFAAKLFSFQEAAQNWIYRGIAASVVLGFALIVVSVISLVVEVRSSKERKHAAIFDRMEAEARENWEVIARLRAYPRVLVSYAFAQYTSQWEAMGVRMSLVTGDVLRLGVVPALAASAGTAATLAKQDSNVYLWAPIGLAALAYIMAFIAIASRERVRQVGDTVSYLLREWEVLRPAASKDAPVAKLATLDQTNFIDTDAGFNLVPQPTTSHDASARA</sequence>
<gene>
    <name evidence="2" type="ORF">H4O11_15065</name>
</gene>
<evidence type="ECO:0000256" key="1">
    <source>
        <dbReference type="SAM" id="Phobius"/>
    </source>
</evidence>
<dbReference type="AlphaFoldDB" id="A0A7W3FP60"/>
<evidence type="ECO:0000313" key="3">
    <source>
        <dbReference type="Proteomes" id="UP000547058"/>
    </source>
</evidence>
<comment type="caution">
    <text evidence="2">The sequence shown here is derived from an EMBL/GenBank/DDBJ whole genome shotgun (WGS) entry which is preliminary data.</text>
</comment>
<keyword evidence="1" id="KW-1133">Transmembrane helix</keyword>
<feature type="transmembrane region" description="Helical" evidence="1">
    <location>
        <begin position="189"/>
        <end position="210"/>
    </location>
</feature>
<organism evidence="2 3">
    <name type="scientific">Stenotrophomonas tumulicola</name>
    <dbReference type="NCBI Taxonomy" id="1685415"/>
    <lineage>
        <taxon>Bacteria</taxon>
        <taxon>Pseudomonadati</taxon>
        <taxon>Pseudomonadota</taxon>
        <taxon>Gammaproteobacteria</taxon>
        <taxon>Lysobacterales</taxon>
        <taxon>Lysobacteraceae</taxon>
        <taxon>Stenotrophomonas</taxon>
    </lineage>
</organism>
<feature type="transmembrane region" description="Helical" evidence="1">
    <location>
        <begin position="43"/>
        <end position="62"/>
    </location>
</feature>
<evidence type="ECO:0008006" key="4">
    <source>
        <dbReference type="Google" id="ProtNLM"/>
    </source>
</evidence>
<dbReference type="Proteomes" id="UP000547058">
    <property type="component" value="Unassembled WGS sequence"/>
</dbReference>
<reference evidence="2 3" key="1">
    <citation type="submission" date="2020-08" db="EMBL/GenBank/DDBJ databases">
        <title>Stenotrophomonas tumulicola JCM 30961.</title>
        <authorList>
            <person name="Deng Y."/>
        </authorList>
    </citation>
    <scope>NUCLEOTIDE SEQUENCE [LARGE SCALE GENOMIC DNA]</scope>
    <source>
        <strain evidence="2 3">JCM 30961</strain>
    </source>
</reference>
<dbReference type="RefSeq" id="WP_182340270.1">
    <property type="nucleotide sequence ID" value="NZ_JACGXS010000009.1"/>
</dbReference>
<keyword evidence="3" id="KW-1185">Reference proteome</keyword>
<keyword evidence="1" id="KW-0472">Membrane</keyword>
<feature type="transmembrane region" description="Helical" evidence="1">
    <location>
        <begin position="74"/>
        <end position="99"/>
    </location>
</feature>
<evidence type="ECO:0000313" key="2">
    <source>
        <dbReference type="EMBL" id="MBA8683118.1"/>
    </source>
</evidence>
<feature type="transmembrane region" description="Helical" evidence="1">
    <location>
        <begin position="163"/>
        <end position="183"/>
    </location>
</feature>
<dbReference type="EMBL" id="JACGXS010000009">
    <property type="protein sequence ID" value="MBA8683118.1"/>
    <property type="molecule type" value="Genomic_DNA"/>
</dbReference>
<keyword evidence="1" id="KW-0812">Transmembrane</keyword>